<feature type="transmembrane region" description="Helical" evidence="6">
    <location>
        <begin position="873"/>
        <end position="897"/>
    </location>
</feature>
<dbReference type="Proteomes" id="UP000636709">
    <property type="component" value="Unassembled WGS sequence"/>
</dbReference>
<keyword evidence="10" id="KW-1185">Reference proteome</keyword>
<feature type="transmembrane region" description="Helical" evidence="6">
    <location>
        <begin position="570"/>
        <end position="597"/>
    </location>
</feature>
<feature type="compositionally biased region" description="Basic and acidic residues" evidence="5">
    <location>
        <begin position="104"/>
        <end position="114"/>
    </location>
</feature>
<dbReference type="Pfam" id="PF06813">
    <property type="entry name" value="Nodulin-like"/>
    <property type="match status" value="1"/>
</dbReference>
<dbReference type="GO" id="GO:0016020">
    <property type="term" value="C:membrane"/>
    <property type="evidence" value="ECO:0007669"/>
    <property type="project" value="UniProtKB-SubCell"/>
</dbReference>
<proteinExistence type="predicted"/>
<evidence type="ECO:0000256" key="1">
    <source>
        <dbReference type="ARBA" id="ARBA00004141"/>
    </source>
</evidence>
<feature type="region of interest" description="Disordered" evidence="5">
    <location>
        <begin position="808"/>
        <end position="827"/>
    </location>
</feature>
<evidence type="ECO:0000313" key="9">
    <source>
        <dbReference type="EMBL" id="KAF8719483.1"/>
    </source>
</evidence>
<evidence type="ECO:0000259" key="7">
    <source>
        <dbReference type="Pfam" id="PF06813"/>
    </source>
</evidence>
<comment type="subcellular location">
    <subcellularLocation>
        <location evidence="1">Membrane</location>
        <topology evidence="1">Multi-pass membrane protein</topology>
    </subcellularLocation>
</comment>
<feature type="transmembrane region" description="Helical" evidence="6">
    <location>
        <begin position="1014"/>
        <end position="1033"/>
    </location>
</feature>
<feature type="domain" description="NFD4 C-terminal" evidence="8">
    <location>
        <begin position="830"/>
        <end position="1035"/>
    </location>
</feature>
<dbReference type="InterPro" id="IPR036259">
    <property type="entry name" value="MFS_trans_sf"/>
</dbReference>
<feature type="region of interest" description="Disordered" evidence="5">
    <location>
        <begin position="122"/>
        <end position="144"/>
    </location>
</feature>
<gene>
    <name evidence="9" type="ORF">HU200_024206</name>
</gene>
<feature type="compositionally biased region" description="Low complexity" evidence="5">
    <location>
        <begin position="817"/>
        <end position="827"/>
    </location>
</feature>
<organism evidence="9 10">
    <name type="scientific">Digitaria exilis</name>
    <dbReference type="NCBI Taxonomy" id="1010633"/>
    <lineage>
        <taxon>Eukaryota</taxon>
        <taxon>Viridiplantae</taxon>
        <taxon>Streptophyta</taxon>
        <taxon>Embryophyta</taxon>
        <taxon>Tracheophyta</taxon>
        <taxon>Spermatophyta</taxon>
        <taxon>Magnoliopsida</taxon>
        <taxon>Liliopsida</taxon>
        <taxon>Poales</taxon>
        <taxon>Poaceae</taxon>
        <taxon>PACMAD clade</taxon>
        <taxon>Panicoideae</taxon>
        <taxon>Panicodae</taxon>
        <taxon>Paniceae</taxon>
        <taxon>Anthephorinae</taxon>
        <taxon>Digitaria</taxon>
    </lineage>
</organism>
<feature type="compositionally biased region" description="Low complexity" evidence="5">
    <location>
        <begin position="382"/>
        <end position="394"/>
    </location>
</feature>
<evidence type="ECO:0008006" key="11">
    <source>
        <dbReference type="Google" id="ProtNLM"/>
    </source>
</evidence>
<feature type="domain" description="Nodulin-like" evidence="7">
    <location>
        <begin position="524"/>
        <end position="769"/>
    </location>
</feature>
<reference evidence="9" key="1">
    <citation type="submission" date="2020-07" db="EMBL/GenBank/DDBJ databases">
        <title>Genome sequence and genetic diversity analysis of an under-domesticated orphan crop, white fonio (Digitaria exilis).</title>
        <authorList>
            <person name="Bennetzen J.L."/>
            <person name="Chen S."/>
            <person name="Ma X."/>
            <person name="Wang X."/>
            <person name="Yssel A.E.J."/>
            <person name="Chaluvadi S.R."/>
            <person name="Johnson M."/>
            <person name="Gangashetty P."/>
            <person name="Hamidou F."/>
            <person name="Sanogo M.D."/>
            <person name="Zwaenepoel A."/>
            <person name="Wallace J."/>
            <person name="Van De Peer Y."/>
            <person name="Van Deynze A."/>
        </authorList>
    </citation>
    <scope>NUCLEOTIDE SEQUENCE</scope>
    <source>
        <tissue evidence="9">Leaves</tissue>
    </source>
</reference>
<name>A0A835CA28_9POAL</name>
<evidence type="ECO:0000256" key="4">
    <source>
        <dbReference type="ARBA" id="ARBA00023136"/>
    </source>
</evidence>
<dbReference type="SUPFAM" id="SSF103473">
    <property type="entry name" value="MFS general substrate transporter"/>
    <property type="match status" value="1"/>
</dbReference>
<dbReference type="Gene3D" id="1.20.1250.20">
    <property type="entry name" value="MFS general substrate transporter like domains"/>
    <property type="match status" value="1"/>
</dbReference>
<dbReference type="Pfam" id="PF23262">
    <property type="entry name" value="NFD4_C"/>
    <property type="match status" value="1"/>
</dbReference>
<evidence type="ECO:0000256" key="3">
    <source>
        <dbReference type="ARBA" id="ARBA00022989"/>
    </source>
</evidence>
<sequence length="1049" mass="114474">MWHDAPLFGAVKIPKVRLAELSGRIYVLLELLSLARARLTCYLLGSVYKGRQQPAAPPHPSAPASVKRLPVPEGRPAGHLSQWFLPPVPARNEYAPSVSPQCNHEPKARNRTHIPRELAESREKWAADSMAHRQPGTNETDTDANADDAKAEHFGLLGCLELLVAHSRPADLVIGRGRTDMDARGQELDRSIESSDAPHSLTAELQPHHGLCLAETSDHATTRSTNIMPLEYDIPSRIRSLEKIRAAGGASPPRADGKWPELVIGVVVVVRSWRIRPCVPTGLQIIREPTDGHQRINRTPRGRRRPFQLQTRTSSGFSSRETLKTTGNRLAASFVSWPASQPTRPAGRLLLRASPSLAATIKPLIDTPTTYVHCTGRTRRGTLSSLLTRSTTRPSSPPSWPAADRAAMAPPTPSEALLRALPTDDGLNLATPVVSHLRTGLLESPLGRPSPSRQVHAHATTTSSHSVDPSPEHYISSGIHSHRHRRWWFVDRRPSPARPTLADRDRISSTTPLSVWQASNQRRVVGSVWLQTVNGPNADFPVYSSQLKEIKGISQVKLNFLASASDVGKLFGWFAGVAALYLPLWAVALTGAAFGLVGYGVQFLFLDSPRLAYGHMFVLTSLAGNGICWINTVCYLLCIKNFPSDSRVAVSLVTSYLGLSAKLYTTVAETLPRAARARYSTTKVYLLLNAVVPVFVALLAAPSLRVVELNKDRSKKTTRAPFLAMFAITLATGACAIVGSVGAKSIGLSTREHMVSLYVLLALPLLIPVALRVRESMAKIRETAKWENRVHDHDSDGPETVVVEVDAEDKQEEEQGQHQQDGEQQSISQEEVGGLQLLRKLDFWLYFFSYMFSGTLGLVFLNNLGQIAESRGLANASTLVSLSSSFGFFGRLLPAFLDYYTANRSGYNLSRTASMASLMAPMSGAFFLLLHPRDMFLYASTAVVGTCTGAITSVAASATNELFGSKHFGVNHNVVVANIPLGSLCFGYLAAYMYQRGAHGGNRCLGSACYRDSFLLWGATCALGTALCTVLYARGYHARARHACVRVRR</sequence>
<evidence type="ECO:0000259" key="8">
    <source>
        <dbReference type="Pfam" id="PF23262"/>
    </source>
</evidence>
<feature type="transmembrane region" description="Helical" evidence="6">
    <location>
        <begin position="684"/>
        <end position="701"/>
    </location>
</feature>
<feature type="region of interest" description="Disordered" evidence="5">
    <location>
        <begin position="52"/>
        <end position="72"/>
    </location>
</feature>
<dbReference type="OrthoDB" id="410267at2759"/>
<feature type="transmembrane region" description="Helical" evidence="6">
    <location>
        <begin position="755"/>
        <end position="773"/>
    </location>
</feature>
<accession>A0A835CA28</accession>
<keyword evidence="2 6" id="KW-0812">Transmembrane</keyword>
<keyword evidence="3 6" id="KW-1133">Transmembrane helix</keyword>
<feature type="transmembrane region" description="Helical" evidence="6">
    <location>
        <begin position="617"/>
        <end position="639"/>
    </location>
</feature>
<feature type="transmembrane region" description="Helical" evidence="6">
    <location>
        <begin position="722"/>
        <end position="743"/>
    </location>
</feature>
<dbReference type="PANTHER" id="PTHR21576">
    <property type="entry name" value="UNCHARACTERIZED NODULIN-LIKE PROTEIN"/>
    <property type="match status" value="1"/>
</dbReference>
<dbReference type="InterPro" id="IPR056555">
    <property type="entry name" value="NFD4_C"/>
</dbReference>
<evidence type="ECO:0000313" key="10">
    <source>
        <dbReference type="Proteomes" id="UP000636709"/>
    </source>
</evidence>
<feature type="region of interest" description="Disordered" evidence="5">
    <location>
        <begin position="382"/>
        <end position="411"/>
    </location>
</feature>
<dbReference type="AlphaFoldDB" id="A0A835CA28"/>
<evidence type="ECO:0000256" key="2">
    <source>
        <dbReference type="ARBA" id="ARBA00022692"/>
    </source>
</evidence>
<dbReference type="PANTHER" id="PTHR21576:SF83">
    <property type="entry name" value="OS05G0475700 PROTEIN"/>
    <property type="match status" value="1"/>
</dbReference>
<evidence type="ECO:0000256" key="6">
    <source>
        <dbReference type="SAM" id="Phobius"/>
    </source>
</evidence>
<feature type="transmembrane region" description="Helical" evidence="6">
    <location>
        <begin position="970"/>
        <end position="994"/>
    </location>
</feature>
<comment type="caution">
    <text evidence="9">The sequence shown here is derived from an EMBL/GenBank/DDBJ whole genome shotgun (WGS) entry which is preliminary data.</text>
</comment>
<protein>
    <recommendedName>
        <fullName evidence="11">Nodulin-like domain-containing protein</fullName>
    </recommendedName>
</protein>
<feature type="transmembrane region" description="Helical" evidence="6">
    <location>
        <begin position="909"/>
        <end position="930"/>
    </location>
</feature>
<feature type="transmembrane region" description="Helical" evidence="6">
    <location>
        <begin position="843"/>
        <end position="861"/>
    </location>
</feature>
<feature type="region of interest" description="Disordered" evidence="5">
    <location>
        <begin position="95"/>
        <end position="114"/>
    </location>
</feature>
<feature type="transmembrane region" description="Helical" evidence="6">
    <location>
        <begin position="936"/>
        <end position="958"/>
    </location>
</feature>
<dbReference type="InterPro" id="IPR010658">
    <property type="entry name" value="Nodulin-like"/>
</dbReference>
<evidence type="ECO:0000256" key="5">
    <source>
        <dbReference type="SAM" id="MobiDB-lite"/>
    </source>
</evidence>
<dbReference type="EMBL" id="JACEFO010001700">
    <property type="protein sequence ID" value="KAF8719483.1"/>
    <property type="molecule type" value="Genomic_DNA"/>
</dbReference>
<keyword evidence="4 6" id="KW-0472">Membrane</keyword>
<feature type="region of interest" description="Disordered" evidence="5">
    <location>
        <begin position="442"/>
        <end position="472"/>
    </location>
</feature>